<evidence type="ECO:0000313" key="4">
    <source>
        <dbReference type="Proteomes" id="UP000237000"/>
    </source>
</evidence>
<organism evidence="3 4">
    <name type="scientific">Trema orientale</name>
    <name type="common">Charcoal tree</name>
    <name type="synonym">Celtis orientalis</name>
    <dbReference type="NCBI Taxonomy" id="63057"/>
    <lineage>
        <taxon>Eukaryota</taxon>
        <taxon>Viridiplantae</taxon>
        <taxon>Streptophyta</taxon>
        <taxon>Embryophyta</taxon>
        <taxon>Tracheophyta</taxon>
        <taxon>Spermatophyta</taxon>
        <taxon>Magnoliopsida</taxon>
        <taxon>eudicotyledons</taxon>
        <taxon>Gunneridae</taxon>
        <taxon>Pentapetalae</taxon>
        <taxon>rosids</taxon>
        <taxon>fabids</taxon>
        <taxon>Rosales</taxon>
        <taxon>Cannabaceae</taxon>
        <taxon>Trema</taxon>
    </lineage>
</organism>
<evidence type="ECO:0000256" key="1">
    <source>
        <dbReference type="SAM" id="MobiDB-lite"/>
    </source>
</evidence>
<dbReference type="InParanoid" id="A0A2P5E5W5"/>
<accession>A0A2P5E5W5</accession>
<gene>
    <name evidence="3" type="ORF">TorRG33x02_232700</name>
</gene>
<name>A0A2P5E5W5_TREOI</name>
<feature type="transmembrane region" description="Helical" evidence="2">
    <location>
        <begin position="72"/>
        <end position="92"/>
    </location>
</feature>
<dbReference type="AlphaFoldDB" id="A0A2P5E5W5"/>
<keyword evidence="2" id="KW-0472">Membrane</keyword>
<feature type="compositionally biased region" description="Basic and acidic residues" evidence="1">
    <location>
        <begin position="1"/>
        <end position="29"/>
    </location>
</feature>
<evidence type="ECO:0000256" key="2">
    <source>
        <dbReference type="SAM" id="Phobius"/>
    </source>
</evidence>
<dbReference type="Proteomes" id="UP000237000">
    <property type="component" value="Unassembled WGS sequence"/>
</dbReference>
<keyword evidence="4" id="KW-1185">Reference proteome</keyword>
<sequence length="151" mass="17278">MRNQSLREESRVKSEVETPPRAAEDGGDRRSKRRSKRRLMVPLRRRAVSVTKERKETLIRVFHGREGAEGGYWWAEEFAILLLGVGVTAYLLNYGRIESIENRYGLWLVACCIGKCAKILINLGQWDCTVEHNLYGPHGSETSPKQITKYG</sequence>
<protein>
    <submittedName>
        <fullName evidence="3">Uncharacterized protein</fullName>
    </submittedName>
</protein>
<feature type="region of interest" description="Disordered" evidence="1">
    <location>
        <begin position="1"/>
        <end position="35"/>
    </location>
</feature>
<dbReference type="EMBL" id="JXTC01000228">
    <property type="protein sequence ID" value="PON80937.1"/>
    <property type="molecule type" value="Genomic_DNA"/>
</dbReference>
<proteinExistence type="predicted"/>
<evidence type="ECO:0000313" key="3">
    <source>
        <dbReference type="EMBL" id="PON80937.1"/>
    </source>
</evidence>
<keyword evidence="2" id="KW-0812">Transmembrane</keyword>
<keyword evidence="2" id="KW-1133">Transmembrane helix</keyword>
<reference evidence="4" key="1">
    <citation type="submission" date="2016-06" db="EMBL/GenBank/DDBJ databases">
        <title>Parallel loss of symbiosis genes in relatives of nitrogen-fixing non-legume Parasponia.</title>
        <authorList>
            <person name="Van Velzen R."/>
            <person name="Holmer R."/>
            <person name="Bu F."/>
            <person name="Rutten L."/>
            <person name="Van Zeijl A."/>
            <person name="Liu W."/>
            <person name="Santuari L."/>
            <person name="Cao Q."/>
            <person name="Sharma T."/>
            <person name="Shen D."/>
            <person name="Roswanjaya Y."/>
            <person name="Wardhani T."/>
            <person name="Kalhor M.S."/>
            <person name="Jansen J."/>
            <person name="Van den Hoogen J."/>
            <person name="Gungor B."/>
            <person name="Hartog M."/>
            <person name="Hontelez J."/>
            <person name="Verver J."/>
            <person name="Yang W.-C."/>
            <person name="Schijlen E."/>
            <person name="Repin R."/>
            <person name="Schilthuizen M."/>
            <person name="Schranz E."/>
            <person name="Heidstra R."/>
            <person name="Miyata K."/>
            <person name="Fedorova E."/>
            <person name="Kohlen W."/>
            <person name="Bisseling T."/>
            <person name="Smit S."/>
            <person name="Geurts R."/>
        </authorList>
    </citation>
    <scope>NUCLEOTIDE SEQUENCE [LARGE SCALE GENOMIC DNA]</scope>
    <source>
        <strain evidence="4">cv. RG33-2</strain>
    </source>
</reference>
<comment type="caution">
    <text evidence="3">The sequence shown here is derived from an EMBL/GenBank/DDBJ whole genome shotgun (WGS) entry which is preliminary data.</text>
</comment>